<dbReference type="InterPro" id="IPR042099">
    <property type="entry name" value="ANL_N_sf"/>
</dbReference>
<dbReference type="SUPFAM" id="SSF56801">
    <property type="entry name" value="Acetyl-CoA synthetase-like"/>
    <property type="match status" value="1"/>
</dbReference>
<sequence length="509" mass="56248">MNEAMIYLDDQGVPRSQVQLQARRAATGLAELGVIEGDCVALLLRNDFAFFEVQQAAAALGAYAVPLNWHGKAEELLYILEDAHPKILVAHADLLALLRGRLPAGLVVRVVPTPPQVLARYGVDAARALPAPDEVLWPQWCEGFAPWDAPPRPSRATMIYTSGTTGHPKGVRRHPSTPEQAQAYREIIERVYGLVPGVRALITGPLYHASPNAYGRQAFGAAELLVMQSKFDAEETLALIARHRITHAVMVPTMFVRLLKLPPEVRARYDVGSLQWVTHTGAPCPREVKQALMDWWGPVVYETYGGTEVGTATLATPLDWLAHPGSVGMPTPGTQIAFYGEDGRPVPEGEIGEIYMRVSAYPDFTYLNNDAKRQGVERDGLISVGDVGYLKDGRLYLCDRRSDMVIFGGTNVYPAEIEMVLAQCPGVHDCAVFGIPDEDFGESLAAAVEREPGAQLTEADIRHYLEARLARYKVPRRIDFHAALPREDSGKIFKRRLRDPFWQNTGRQI</sequence>
<accession>A0A370FFN2</accession>
<dbReference type="AlphaFoldDB" id="A0A370FFN2"/>
<dbReference type="OrthoDB" id="9766486at2"/>
<gene>
    <name evidence="3" type="ORF">DFR41_105307</name>
</gene>
<evidence type="ECO:0000259" key="2">
    <source>
        <dbReference type="Pfam" id="PF13193"/>
    </source>
</evidence>
<dbReference type="Proteomes" id="UP000255265">
    <property type="component" value="Unassembled WGS sequence"/>
</dbReference>
<dbReference type="PROSITE" id="PS00455">
    <property type="entry name" value="AMP_BINDING"/>
    <property type="match status" value="1"/>
</dbReference>
<evidence type="ECO:0000313" key="3">
    <source>
        <dbReference type="EMBL" id="RDI24392.1"/>
    </source>
</evidence>
<dbReference type="InterPro" id="IPR000873">
    <property type="entry name" value="AMP-dep_synth/lig_dom"/>
</dbReference>
<dbReference type="Gene3D" id="3.40.50.12780">
    <property type="entry name" value="N-terminal domain of ligase-like"/>
    <property type="match status" value="1"/>
</dbReference>
<dbReference type="GO" id="GO:0016878">
    <property type="term" value="F:acid-thiol ligase activity"/>
    <property type="evidence" value="ECO:0007669"/>
    <property type="project" value="UniProtKB-ARBA"/>
</dbReference>
<evidence type="ECO:0000259" key="1">
    <source>
        <dbReference type="Pfam" id="PF00501"/>
    </source>
</evidence>
<dbReference type="NCBIfam" id="NF009071">
    <property type="entry name" value="PRK12406.1"/>
    <property type="match status" value="1"/>
</dbReference>
<protein>
    <submittedName>
        <fullName evidence="3">Long-chain acyl-CoA synthetase</fullName>
    </submittedName>
</protein>
<dbReference type="InterPro" id="IPR025110">
    <property type="entry name" value="AMP-bd_C"/>
</dbReference>
<dbReference type="EMBL" id="QQAV01000005">
    <property type="protein sequence ID" value="RDI24392.1"/>
    <property type="molecule type" value="Genomic_DNA"/>
</dbReference>
<feature type="domain" description="AMP-binding enzyme C-terminal" evidence="2">
    <location>
        <begin position="416"/>
        <end position="491"/>
    </location>
</feature>
<dbReference type="Pfam" id="PF13193">
    <property type="entry name" value="AMP-binding_C"/>
    <property type="match status" value="1"/>
</dbReference>
<name>A0A370FFN2_9BURK</name>
<dbReference type="InterPro" id="IPR020845">
    <property type="entry name" value="AMP-binding_CS"/>
</dbReference>
<dbReference type="Pfam" id="PF00501">
    <property type="entry name" value="AMP-binding"/>
    <property type="match status" value="1"/>
</dbReference>
<dbReference type="PANTHER" id="PTHR43767:SF1">
    <property type="entry name" value="NONRIBOSOMAL PEPTIDE SYNTHASE PES1 (EUROFUNG)-RELATED"/>
    <property type="match status" value="1"/>
</dbReference>
<dbReference type="InterPro" id="IPR050237">
    <property type="entry name" value="ATP-dep_AMP-bd_enzyme"/>
</dbReference>
<organism evidence="3 4">
    <name type="scientific">Pseudacidovorax intermedius</name>
    <dbReference type="NCBI Taxonomy" id="433924"/>
    <lineage>
        <taxon>Bacteria</taxon>
        <taxon>Pseudomonadati</taxon>
        <taxon>Pseudomonadota</taxon>
        <taxon>Betaproteobacteria</taxon>
        <taxon>Burkholderiales</taxon>
        <taxon>Comamonadaceae</taxon>
        <taxon>Pseudacidovorax</taxon>
    </lineage>
</organism>
<keyword evidence="4" id="KW-1185">Reference proteome</keyword>
<reference evidence="3 4" key="1">
    <citation type="submission" date="2018-07" db="EMBL/GenBank/DDBJ databases">
        <title>Genomic Encyclopedia of Type Strains, Phase IV (KMG-IV): sequencing the most valuable type-strain genomes for metagenomic binning, comparative biology and taxonomic classification.</title>
        <authorList>
            <person name="Goeker M."/>
        </authorList>
    </citation>
    <scope>NUCLEOTIDE SEQUENCE [LARGE SCALE GENOMIC DNA]</scope>
    <source>
        <strain evidence="3 4">DSM 21352</strain>
    </source>
</reference>
<dbReference type="Gene3D" id="3.30.300.30">
    <property type="match status" value="1"/>
</dbReference>
<proteinExistence type="predicted"/>
<comment type="caution">
    <text evidence="3">The sequence shown here is derived from an EMBL/GenBank/DDBJ whole genome shotgun (WGS) entry which is preliminary data.</text>
</comment>
<evidence type="ECO:0000313" key="4">
    <source>
        <dbReference type="Proteomes" id="UP000255265"/>
    </source>
</evidence>
<feature type="domain" description="AMP-dependent synthetase/ligase" evidence="1">
    <location>
        <begin position="13"/>
        <end position="357"/>
    </location>
</feature>
<dbReference type="PANTHER" id="PTHR43767">
    <property type="entry name" value="LONG-CHAIN-FATTY-ACID--COA LIGASE"/>
    <property type="match status" value="1"/>
</dbReference>
<dbReference type="InterPro" id="IPR045851">
    <property type="entry name" value="AMP-bd_C_sf"/>
</dbReference>